<organism evidence="3 4">
    <name type="scientific">Prorocentrum cordatum</name>
    <dbReference type="NCBI Taxonomy" id="2364126"/>
    <lineage>
        <taxon>Eukaryota</taxon>
        <taxon>Sar</taxon>
        <taxon>Alveolata</taxon>
        <taxon>Dinophyceae</taxon>
        <taxon>Prorocentrales</taxon>
        <taxon>Prorocentraceae</taxon>
        <taxon>Prorocentrum</taxon>
    </lineage>
</organism>
<feature type="chain" id="PRO_5047278114" evidence="2">
    <location>
        <begin position="24"/>
        <end position="252"/>
    </location>
</feature>
<dbReference type="Proteomes" id="UP001189429">
    <property type="component" value="Unassembled WGS sequence"/>
</dbReference>
<gene>
    <name evidence="3" type="ORF">PCOR1329_LOCUS28227</name>
</gene>
<evidence type="ECO:0000256" key="2">
    <source>
        <dbReference type="SAM" id="SignalP"/>
    </source>
</evidence>
<feature type="region of interest" description="Disordered" evidence="1">
    <location>
        <begin position="181"/>
        <end position="201"/>
    </location>
</feature>
<evidence type="ECO:0000313" key="3">
    <source>
        <dbReference type="EMBL" id="CAK0829219.1"/>
    </source>
</evidence>
<comment type="caution">
    <text evidence="3">The sequence shown here is derived from an EMBL/GenBank/DDBJ whole genome shotgun (WGS) entry which is preliminary data.</text>
</comment>
<dbReference type="EMBL" id="CAUYUJ010010369">
    <property type="protein sequence ID" value="CAK0829219.1"/>
    <property type="molecule type" value="Genomic_DNA"/>
</dbReference>
<name>A0ABN9SB72_9DINO</name>
<keyword evidence="2" id="KW-0732">Signal</keyword>
<evidence type="ECO:0000313" key="4">
    <source>
        <dbReference type="Proteomes" id="UP001189429"/>
    </source>
</evidence>
<protein>
    <submittedName>
        <fullName evidence="3">Uncharacterized protein</fullName>
    </submittedName>
</protein>
<proteinExistence type="predicted"/>
<evidence type="ECO:0000256" key="1">
    <source>
        <dbReference type="SAM" id="MobiDB-lite"/>
    </source>
</evidence>
<reference evidence="3" key="1">
    <citation type="submission" date="2023-10" db="EMBL/GenBank/DDBJ databases">
        <authorList>
            <person name="Chen Y."/>
            <person name="Shah S."/>
            <person name="Dougan E. K."/>
            <person name="Thang M."/>
            <person name="Chan C."/>
        </authorList>
    </citation>
    <scope>NUCLEOTIDE SEQUENCE [LARGE SCALE GENOMIC DNA]</scope>
</reference>
<feature type="signal peptide" evidence="2">
    <location>
        <begin position="1"/>
        <end position="23"/>
    </location>
</feature>
<accession>A0ABN9SB72</accession>
<keyword evidence="4" id="KW-1185">Reference proteome</keyword>
<sequence>MALATIAARVHHLVMLQLMPTTAVPYSPQAVSSLLEYASEGGEQAAGRGGVTSTYDIEDKSYWAAIGMKNKVGVTRYQNHEFQRVQSTDGTFFWSDAANHNGSSFRGARDLGSSVAWGWHHPAGVYSTIPVGSPLLDDQLNVYIGADDAIRKFDVSGVIMWSYAPRGQLAAAPSLCTPTARRVPSSVHQEGGRTPDSRWSQQEDLLRPDWAKDNASEMPSLVLIKDFQIGDLVEVKPGASYRAEGTVLSSGR</sequence>